<sequence>MAAQVVRAGRPRLCRVRGLRRGRAREGAVLRRVLAALLAAAVVPAVTGVTDARGQEAERAPASPIVAADQATRAVYVLDAAQAQWDAEGDDPGVLWSWSADGREGLADLRTDASWTNPSEVKSRELGGRRYLLVTASGGLAAVVGYPDRSVYWAADTGPGNAHSIELLPDGNVAVAASTGGYVRLYTASTGPRATGHVQVPLTGAHGVHWDPRTQLLWALGNRQLIAMEVGGEPEDPELTVVRQVTLPSRGGHDLAPVLGSRGRLWVATASAVYQYATSEREFVSYPLQARISGPGVKSVGDDPRTGQVLVARPEPGNPCTWCTATLYLYRPDGTRTLLRGGVYKARWWSTDRGR</sequence>
<organism evidence="1 2">
    <name type="scientific">Streptomyces cinnamoneus</name>
    <name type="common">Streptoverticillium cinnamoneum</name>
    <dbReference type="NCBI Taxonomy" id="53446"/>
    <lineage>
        <taxon>Bacteria</taxon>
        <taxon>Bacillati</taxon>
        <taxon>Actinomycetota</taxon>
        <taxon>Actinomycetes</taxon>
        <taxon>Kitasatosporales</taxon>
        <taxon>Streptomycetaceae</taxon>
        <taxon>Streptomyces</taxon>
        <taxon>Streptomyces cinnamoneus group</taxon>
    </lineage>
</organism>
<dbReference type="SUPFAM" id="SSF63825">
    <property type="entry name" value="YWTD domain"/>
    <property type="match status" value="1"/>
</dbReference>
<dbReference type="InterPro" id="IPR015943">
    <property type="entry name" value="WD40/YVTN_repeat-like_dom_sf"/>
</dbReference>
<name>A0A918TFV7_STRCJ</name>
<accession>A0A918TFV7</accession>
<dbReference type="InterPro" id="IPR045383">
    <property type="entry name" value="DUF6528"/>
</dbReference>
<dbReference type="EMBL" id="BMVB01000006">
    <property type="protein sequence ID" value="GHC46496.1"/>
    <property type="molecule type" value="Genomic_DNA"/>
</dbReference>
<dbReference type="Gene3D" id="2.130.10.10">
    <property type="entry name" value="YVTN repeat-like/Quinoprotein amine dehydrogenase"/>
    <property type="match status" value="1"/>
</dbReference>
<proteinExistence type="predicted"/>
<evidence type="ECO:0008006" key="3">
    <source>
        <dbReference type="Google" id="ProtNLM"/>
    </source>
</evidence>
<reference evidence="1" key="1">
    <citation type="journal article" date="2014" name="Int. J. Syst. Evol. Microbiol.">
        <title>Complete genome sequence of Corynebacterium casei LMG S-19264T (=DSM 44701T), isolated from a smear-ripened cheese.</title>
        <authorList>
            <consortium name="US DOE Joint Genome Institute (JGI-PGF)"/>
            <person name="Walter F."/>
            <person name="Albersmeier A."/>
            <person name="Kalinowski J."/>
            <person name="Ruckert C."/>
        </authorList>
    </citation>
    <scope>NUCLEOTIDE SEQUENCE</scope>
    <source>
        <strain evidence="1">JCM 4633</strain>
    </source>
</reference>
<dbReference type="AlphaFoldDB" id="A0A918TFV7"/>
<protein>
    <recommendedName>
        <fullName evidence="3">WD40 repeat domain-containing protein</fullName>
    </recommendedName>
</protein>
<reference evidence="1" key="2">
    <citation type="submission" date="2020-09" db="EMBL/GenBank/DDBJ databases">
        <authorList>
            <person name="Sun Q."/>
            <person name="Ohkuma M."/>
        </authorList>
    </citation>
    <scope>NUCLEOTIDE SEQUENCE</scope>
    <source>
        <strain evidence="1">JCM 4633</strain>
    </source>
</reference>
<comment type="caution">
    <text evidence="1">The sequence shown here is derived from an EMBL/GenBank/DDBJ whole genome shotgun (WGS) entry which is preliminary data.</text>
</comment>
<evidence type="ECO:0000313" key="2">
    <source>
        <dbReference type="Proteomes" id="UP000646244"/>
    </source>
</evidence>
<evidence type="ECO:0000313" key="1">
    <source>
        <dbReference type="EMBL" id="GHC46496.1"/>
    </source>
</evidence>
<gene>
    <name evidence="1" type="ORF">GCM10010507_22340</name>
</gene>
<dbReference type="Proteomes" id="UP000646244">
    <property type="component" value="Unassembled WGS sequence"/>
</dbReference>
<dbReference type="Pfam" id="PF20138">
    <property type="entry name" value="DUF6528"/>
    <property type="match status" value="1"/>
</dbReference>